<dbReference type="EMBL" id="CP044222">
    <property type="protein sequence ID" value="QEW05870.1"/>
    <property type="molecule type" value="Genomic_DNA"/>
</dbReference>
<reference evidence="1 2" key="1">
    <citation type="submission" date="2019-09" db="EMBL/GenBank/DDBJ databases">
        <title>Nitrincola iocasae sp. nov., a bacterium isolated from the sediment collected at a cold seep field in South China Sea.</title>
        <authorList>
            <person name="Zhang H."/>
            <person name="Wang H."/>
            <person name="Li C."/>
        </authorList>
    </citation>
    <scope>NUCLEOTIDE SEQUENCE [LARGE SCALE GENOMIC DNA]</scope>
    <source>
        <strain evidence="1 2">KXZD1103</strain>
    </source>
</reference>
<dbReference type="KEGG" id="nik:F5I99_04860"/>
<evidence type="ECO:0000313" key="1">
    <source>
        <dbReference type="EMBL" id="QEW05870.1"/>
    </source>
</evidence>
<dbReference type="AlphaFoldDB" id="A0A5J6LBM3"/>
<protein>
    <submittedName>
        <fullName evidence="1">Uncharacterized protein</fullName>
    </submittedName>
</protein>
<proteinExistence type="predicted"/>
<name>A0A5J6LBM3_9GAMM</name>
<keyword evidence="2" id="KW-1185">Reference proteome</keyword>
<dbReference type="Proteomes" id="UP000325606">
    <property type="component" value="Chromosome"/>
</dbReference>
<dbReference type="RefSeq" id="WP_151053909.1">
    <property type="nucleotide sequence ID" value="NZ_CP044222.1"/>
</dbReference>
<evidence type="ECO:0000313" key="2">
    <source>
        <dbReference type="Proteomes" id="UP000325606"/>
    </source>
</evidence>
<accession>A0A5J6LBM3</accession>
<organism evidence="1 2">
    <name type="scientific">Nitrincola iocasae</name>
    <dbReference type="NCBI Taxonomy" id="2614693"/>
    <lineage>
        <taxon>Bacteria</taxon>
        <taxon>Pseudomonadati</taxon>
        <taxon>Pseudomonadota</taxon>
        <taxon>Gammaproteobacteria</taxon>
        <taxon>Oceanospirillales</taxon>
        <taxon>Oceanospirillaceae</taxon>
        <taxon>Nitrincola</taxon>
    </lineage>
</organism>
<gene>
    <name evidence="1" type="ORF">F5I99_04860</name>
</gene>
<sequence length="90" mass="10343">MTDEDVNNEQPTKPKAKKIARHFNRDNARHLLERHGIAYWTQNDGIHLIVAGNYQLIDFWPGTGRWRSRDKAITGFGIQGLLEMINTGQV</sequence>